<dbReference type="PROSITE" id="PS51898">
    <property type="entry name" value="TYR_RECOMBINASE"/>
    <property type="match status" value="1"/>
</dbReference>
<reference evidence="7 8" key="1">
    <citation type="journal article" date="2019" name="Nat. Med.">
        <title>A library of human gut bacterial isolates paired with longitudinal multiomics data enables mechanistic microbiome research.</title>
        <authorList>
            <person name="Poyet M."/>
            <person name="Groussin M."/>
            <person name="Gibbons S.M."/>
            <person name="Avila-Pacheco J."/>
            <person name="Jiang X."/>
            <person name="Kearney S.M."/>
            <person name="Perrotta A.R."/>
            <person name="Berdy B."/>
            <person name="Zhao S."/>
            <person name="Lieberman T.D."/>
            <person name="Swanson P.K."/>
            <person name="Smith M."/>
            <person name="Roesemann S."/>
            <person name="Alexander J.E."/>
            <person name="Rich S.A."/>
            <person name="Livny J."/>
            <person name="Vlamakis H."/>
            <person name="Clish C."/>
            <person name="Bullock K."/>
            <person name="Deik A."/>
            <person name="Scott J."/>
            <person name="Pierce K.A."/>
            <person name="Xavier R.J."/>
            <person name="Alm E.J."/>
        </authorList>
    </citation>
    <scope>NUCLEOTIDE SEQUENCE [LARGE SCALE GENOMIC DNA]</scope>
    <source>
        <strain evidence="7 8">BIOML-A4</strain>
    </source>
</reference>
<evidence type="ECO:0000259" key="6">
    <source>
        <dbReference type="PROSITE" id="PS51900"/>
    </source>
</evidence>
<dbReference type="InterPro" id="IPR013762">
    <property type="entry name" value="Integrase-like_cat_sf"/>
</dbReference>
<dbReference type="PANTHER" id="PTHR30349">
    <property type="entry name" value="PHAGE INTEGRASE-RELATED"/>
    <property type="match status" value="1"/>
</dbReference>
<evidence type="ECO:0000313" key="7">
    <source>
        <dbReference type="EMBL" id="MTR27037.1"/>
    </source>
</evidence>
<dbReference type="InterPro" id="IPR050090">
    <property type="entry name" value="Tyrosine_recombinase_XerCD"/>
</dbReference>
<name>A0A6A8UBG1_STRSL</name>
<dbReference type="Gene3D" id="1.10.150.130">
    <property type="match status" value="1"/>
</dbReference>
<dbReference type="InterPro" id="IPR011010">
    <property type="entry name" value="DNA_brk_join_enz"/>
</dbReference>
<accession>A0A6A8UBG1</accession>
<evidence type="ECO:0000256" key="1">
    <source>
        <dbReference type="ARBA" id="ARBA00008857"/>
    </source>
</evidence>
<dbReference type="GO" id="GO:0003677">
    <property type="term" value="F:DNA binding"/>
    <property type="evidence" value="ECO:0007669"/>
    <property type="project" value="UniProtKB-UniRule"/>
</dbReference>
<dbReference type="InterPro" id="IPR010998">
    <property type="entry name" value="Integrase_recombinase_N"/>
</dbReference>
<dbReference type="Proteomes" id="UP000439678">
    <property type="component" value="Unassembled WGS sequence"/>
</dbReference>
<sequence>MTMWVEQLPNGKYKYFERYKDAYTEKWKRVSVTLNSGSNRAKKEAQRLLDDKIAQKIESSSTTNVSFHSAFNEWWEFHQKQIKLSSIKSLAASVKRISDTIEQGTILSNINVRLIQSLLDTDDWTDSQKYRAKTVLNTFFDYAIDQQLITDNPSRKARLPKKTNKLEKQQAAKNKYLEPDEYSRLLKELYRKDITLRYALACEFMLLNGCRIGELAGLTVSDYHKETRSLDIHTSFNRYIPENEGTKTVASYRTTYLTNREMEIIDQILELKALSESTNPDWFRSDKIFTTNTGKPIHSTILSASLQRANARLETPIDKHLSPHIFRHTTISILAENNVPLKTIMDRVGHADSEITTSIYTHVTRNMKDQAVNILDNIITNNLAPSLPLE</sequence>
<dbReference type="Pfam" id="PF00589">
    <property type="entry name" value="Phage_integrase"/>
    <property type="match status" value="1"/>
</dbReference>
<comment type="similarity">
    <text evidence="1">Belongs to the 'phage' integrase family.</text>
</comment>
<organism evidence="7 8">
    <name type="scientific">Streptococcus salivarius</name>
    <dbReference type="NCBI Taxonomy" id="1304"/>
    <lineage>
        <taxon>Bacteria</taxon>
        <taxon>Bacillati</taxon>
        <taxon>Bacillota</taxon>
        <taxon>Bacilli</taxon>
        <taxon>Lactobacillales</taxon>
        <taxon>Streptococcaceae</taxon>
        <taxon>Streptococcus</taxon>
    </lineage>
</organism>
<evidence type="ECO:0000256" key="3">
    <source>
        <dbReference type="ARBA" id="ARBA00023172"/>
    </source>
</evidence>
<dbReference type="AlphaFoldDB" id="A0A6A8UBG1"/>
<dbReference type="RefSeq" id="WP_155124326.1">
    <property type="nucleotide sequence ID" value="NZ_WMYN01000001.1"/>
</dbReference>
<dbReference type="GO" id="GO:0015074">
    <property type="term" value="P:DNA integration"/>
    <property type="evidence" value="ECO:0007669"/>
    <property type="project" value="InterPro"/>
</dbReference>
<dbReference type="PANTHER" id="PTHR30349:SF64">
    <property type="entry name" value="PROPHAGE INTEGRASE INTD-RELATED"/>
    <property type="match status" value="1"/>
</dbReference>
<dbReference type="GO" id="GO:0006310">
    <property type="term" value="P:DNA recombination"/>
    <property type="evidence" value="ECO:0007669"/>
    <property type="project" value="UniProtKB-KW"/>
</dbReference>
<dbReference type="SUPFAM" id="SSF56349">
    <property type="entry name" value="DNA breaking-rejoining enzymes"/>
    <property type="match status" value="1"/>
</dbReference>
<dbReference type="CDD" id="cd01189">
    <property type="entry name" value="INT_ICEBs1_C_like"/>
    <property type="match status" value="1"/>
</dbReference>
<evidence type="ECO:0000313" key="8">
    <source>
        <dbReference type="Proteomes" id="UP000439678"/>
    </source>
</evidence>
<gene>
    <name evidence="7" type="ORF">GMC65_01400</name>
</gene>
<dbReference type="PROSITE" id="PS51900">
    <property type="entry name" value="CB"/>
    <property type="match status" value="1"/>
</dbReference>
<proteinExistence type="inferred from homology"/>
<evidence type="ECO:0000256" key="4">
    <source>
        <dbReference type="PROSITE-ProRule" id="PRU01248"/>
    </source>
</evidence>
<dbReference type="InterPro" id="IPR002104">
    <property type="entry name" value="Integrase_catalytic"/>
</dbReference>
<evidence type="ECO:0000259" key="5">
    <source>
        <dbReference type="PROSITE" id="PS51898"/>
    </source>
</evidence>
<dbReference type="Gene3D" id="1.10.443.10">
    <property type="entry name" value="Intergrase catalytic core"/>
    <property type="match status" value="1"/>
</dbReference>
<dbReference type="EMBL" id="WMYO01000001">
    <property type="protein sequence ID" value="MTR27037.1"/>
    <property type="molecule type" value="Genomic_DNA"/>
</dbReference>
<evidence type="ECO:0000256" key="2">
    <source>
        <dbReference type="ARBA" id="ARBA00023125"/>
    </source>
</evidence>
<keyword evidence="3" id="KW-0233">DNA recombination</keyword>
<dbReference type="InterPro" id="IPR044068">
    <property type="entry name" value="CB"/>
</dbReference>
<keyword evidence="2 4" id="KW-0238">DNA-binding</keyword>
<comment type="caution">
    <text evidence="7">The sequence shown here is derived from an EMBL/GenBank/DDBJ whole genome shotgun (WGS) entry which is preliminary data.</text>
</comment>
<feature type="domain" description="Core-binding (CB)" evidence="6">
    <location>
        <begin position="65"/>
        <end position="144"/>
    </location>
</feature>
<feature type="domain" description="Tyr recombinase" evidence="5">
    <location>
        <begin position="172"/>
        <end position="373"/>
    </location>
</feature>
<protein>
    <submittedName>
        <fullName evidence="7">Tyrosine-type recombinase/integrase</fullName>
    </submittedName>
</protein>